<sequence>MGNNKSNVTFEIKVYENDWEYILKGNYLDKIIERCNYQFTNRILLINNVTNVEKVKKYAEKKVLNGVLDAYFLVEDYANEVLNYFGIQKDSFAGGYYYSISELVSIYLCKTEFLLHFSSDSFLEDSNVNWIDSAIKIFNERDDIVVANPAWNFAYEYAKKSSISEIDDFYIGYGFSDQCFLIKCIDFKKPIYNEYHIDSERYPKYGGELFEKRVDSFMRNYNKLRITSKKVSYIHINFPKKINFLKKIYFKYFINRRLKKKINFK</sequence>
<evidence type="ECO:0000313" key="2">
    <source>
        <dbReference type="Proteomes" id="UP001589562"/>
    </source>
</evidence>
<accession>A0ABV5H7Y8</accession>
<protein>
    <submittedName>
        <fullName evidence="1">Uncharacterized protein</fullName>
    </submittedName>
</protein>
<comment type="caution">
    <text evidence="1">The sequence shown here is derived from an EMBL/GenBank/DDBJ whole genome shotgun (WGS) entry which is preliminary data.</text>
</comment>
<reference evidence="1 2" key="1">
    <citation type="submission" date="2024-09" db="EMBL/GenBank/DDBJ databases">
        <authorList>
            <person name="Sun Q."/>
            <person name="Mori K."/>
        </authorList>
    </citation>
    <scope>NUCLEOTIDE SEQUENCE [LARGE SCALE GENOMIC DNA]</scope>
    <source>
        <strain evidence="1 2">CECT 8365</strain>
    </source>
</reference>
<evidence type="ECO:0000313" key="1">
    <source>
        <dbReference type="EMBL" id="MFB9108008.1"/>
    </source>
</evidence>
<name>A0ABV5H7Y8_9FLAO</name>
<dbReference type="RefSeq" id="WP_379679832.1">
    <property type="nucleotide sequence ID" value="NZ_JBHMFE010000009.1"/>
</dbReference>
<gene>
    <name evidence="1" type="ORF">ACFFVK_05395</name>
</gene>
<dbReference type="EMBL" id="JBHMFE010000009">
    <property type="protein sequence ID" value="MFB9108008.1"/>
    <property type="molecule type" value="Genomic_DNA"/>
</dbReference>
<dbReference type="Proteomes" id="UP001589562">
    <property type="component" value="Unassembled WGS sequence"/>
</dbReference>
<keyword evidence="2" id="KW-1185">Reference proteome</keyword>
<organism evidence="1 2">
    <name type="scientific">Flavobacterium gyeonganense</name>
    <dbReference type="NCBI Taxonomy" id="1310418"/>
    <lineage>
        <taxon>Bacteria</taxon>
        <taxon>Pseudomonadati</taxon>
        <taxon>Bacteroidota</taxon>
        <taxon>Flavobacteriia</taxon>
        <taxon>Flavobacteriales</taxon>
        <taxon>Flavobacteriaceae</taxon>
        <taxon>Flavobacterium</taxon>
    </lineage>
</organism>
<proteinExistence type="predicted"/>